<proteinExistence type="predicted"/>
<organism evidence="1 2">
    <name type="scientific">Pedobacter frigidisoli</name>
    <dbReference type="NCBI Taxonomy" id="2530455"/>
    <lineage>
        <taxon>Bacteria</taxon>
        <taxon>Pseudomonadati</taxon>
        <taxon>Bacteroidota</taxon>
        <taxon>Sphingobacteriia</taxon>
        <taxon>Sphingobacteriales</taxon>
        <taxon>Sphingobacteriaceae</taxon>
        <taxon>Pedobacter</taxon>
    </lineage>
</organism>
<evidence type="ECO:0000313" key="2">
    <source>
        <dbReference type="Proteomes" id="UP000291485"/>
    </source>
</evidence>
<sequence length="59" mass="6748">MLVKKNLTKNQLDSIEVGDDIKDEKGNSGIVAKIDISKYRKFVQYFFRLKGDGTIDILK</sequence>
<dbReference type="EMBL" id="SJSN01000004">
    <property type="protein sequence ID" value="TCD11187.1"/>
    <property type="molecule type" value="Genomic_DNA"/>
</dbReference>
<reference evidence="1 2" key="1">
    <citation type="submission" date="2019-02" db="EMBL/GenBank/DDBJ databases">
        <title>Pedobacter sp. RP-3-11 sp. nov., isolated from Arctic soil.</title>
        <authorList>
            <person name="Dahal R.H."/>
        </authorList>
    </citation>
    <scope>NUCLEOTIDE SEQUENCE [LARGE SCALE GENOMIC DNA]</scope>
    <source>
        <strain evidence="1 2">RP-3-11</strain>
    </source>
</reference>
<dbReference type="RefSeq" id="WP_131557204.1">
    <property type="nucleotide sequence ID" value="NZ_SJSN01000004.1"/>
</dbReference>
<protein>
    <submittedName>
        <fullName evidence="1">Uncharacterized protein</fullName>
    </submittedName>
</protein>
<dbReference type="AlphaFoldDB" id="A0A4R0P8Z1"/>
<dbReference type="Proteomes" id="UP000291485">
    <property type="component" value="Unassembled WGS sequence"/>
</dbReference>
<keyword evidence="2" id="KW-1185">Reference proteome</keyword>
<comment type="caution">
    <text evidence="1">The sequence shown here is derived from an EMBL/GenBank/DDBJ whole genome shotgun (WGS) entry which is preliminary data.</text>
</comment>
<evidence type="ECO:0000313" key="1">
    <source>
        <dbReference type="EMBL" id="TCD11187.1"/>
    </source>
</evidence>
<name>A0A4R0P8Z1_9SPHI</name>
<gene>
    <name evidence="1" type="ORF">EZ449_06765</name>
</gene>
<dbReference type="OrthoDB" id="770581at2"/>
<accession>A0A4R0P8Z1</accession>